<keyword evidence="2" id="KW-1133">Transmembrane helix</keyword>
<feature type="region of interest" description="Disordered" evidence="1">
    <location>
        <begin position="839"/>
        <end position="899"/>
    </location>
</feature>
<feature type="region of interest" description="Disordered" evidence="1">
    <location>
        <begin position="694"/>
        <end position="715"/>
    </location>
</feature>
<keyword evidence="2" id="KW-0472">Membrane</keyword>
<name>A0A1B0CC96_LUTLO</name>
<organism evidence="3 4">
    <name type="scientific">Lutzomyia longipalpis</name>
    <name type="common">Sand fly</name>
    <dbReference type="NCBI Taxonomy" id="7200"/>
    <lineage>
        <taxon>Eukaryota</taxon>
        <taxon>Metazoa</taxon>
        <taxon>Ecdysozoa</taxon>
        <taxon>Arthropoda</taxon>
        <taxon>Hexapoda</taxon>
        <taxon>Insecta</taxon>
        <taxon>Pterygota</taxon>
        <taxon>Neoptera</taxon>
        <taxon>Endopterygota</taxon>
        <taxon>Diptera</taxon>
        <taxon>Nematocera</taxon>
        <taxon>Psychodoidea</taxon>
        <taxon>Psychodidae</taxon>
        <taxon>Lutzomyia</taxon>
        <taxon>Lutzomyia</taxon>
    </lineage>
</organism>
<dbReference type="InterPro" id="IPR036364">
    <property type="entry name" value="SEA_dom_sf"/>
</dbReference>
<dbReference type="SUPFAM" id="SSF82671">
    <property type="entry name" value="SEA domain"/>
    <property type="match status" value="1"/>
</dbReference>
<evidence type="ECO:0000313" key="4">
    <source>
        <dbReference type="Proteomes" id="UP000092461"/>
    </source>
</evidence>
<dbReference type="VEuPathDB" id="VectorBase:LLOJ001876"/>
<evidence type="ECO:0000313" key="3">
    <source>
        <dbReference type="EnsemblMetazoa" id="LLOJ001876-PA"/>
    </source>
</evidence>
<feature type="region of interest" description="Disordered" evidence="1">
    <location>
        <begin position="419"/>
        <end position="476"/>
    </location>
</feature>
<evidence type="ECO:0008006" key="5">
    <source>
        <dbReference type="Google" id="ProtNLM"/>
    </source>
</evidence>
<evidence type="ECO:0000256" key="1">
    <source>
        <dbReference type="SAM" id="MobiDB-lite"/>
    </source>
</evidence>
<keyword evidence="4" id="KW-1185">Reference proteome</keyword>
<feature type="compositionally biased region" description="Low complexity" evidence="1">
    <location>
        <begin position="857"/>
        <end position="899"/>
    </location>
</feature>
<dbReference type="Proteomes" id="UP000092461">
    <property type="component" value="Unassembled WGS sequence"/>
</dbReference>
<feature type="compositionally biased region" description="Low complexity" evidence="1">
    <location>
        <begin position="432"/>
        <end position="452"/>
    </location>
</feature>
<feature type="region of interest" description="Disordered" evidence="1">
    <location>
        <begin position="300"/>
        <end position="322"/>
    </location>
</feature>
<proteinExistence type="predicted"/>
<dbReference type="PANTHER" id="PTHR23197">
    <property type="entry name" value="TARSH-RELATED FIBRONECTIN DOMAIN-CONTAINING"/>
    <property type="match status" value="1"/>
</dbReference>
<protein>
    <recommendedName>
        <fullName evidence="5">SEA domain-containing protein</fullName>
    </recommendedName>
</protein>
<dbReference type="PANTHER" id="PTHR23197:SF11">
    <property type="entry name" value="RE03558P"/>
    <property type="match status" value="1"/>
</dbReference>
<dbReference type="EnsemblMetazoa" id="LLOJ001876-RA">
    <property type="protein sequence ID" value="LLOJ001876-PA"/>
    <property type="gene ID" value="LLOJ001876"/>
</dbReference>
<feature type="transmembrane region" description="Helical" evidence="2">
    <location>
        <begin position="102"/>
        <end position="125"/>
    </location>
</feature>
<evidence type="ECO:0000256" key="2">
    <source>
        <dbReference type="SAM" id="Phobius"/>
    </source>
</evidence>
<accession>A0A1B0CC96</accession>
<dbReference type="EMBL" id="AJWK01006273">
    <property type="status" value="NOT_ANNOTATED_CDS"/>
    <property type="molecule type" value="Genomic_DNA"/>
</dbReference>
<feature type="compositionally biased region" description="Polar residues" evidence="1">
    <location>
        <begin position="456"/>
        <end position="467"/>
    </location>
</feature>
<feature type="compositionally biased region" description="Low complexity" evidence="1">
    <location>
        <begin position="694"/>
        <end position="708"/>
    </location>
</feature>
<dbReference type="AlphaFoldDB" id="A0A1B0CC96"/>
<sequence length="996" mass="109847">MDTVYSTKKYLQTLTAGSDYYRSPSTVRQMSHDYTSYHNTMGRRSTLNPYTHMTNKYSYPTDHSLSSHYGGYNSWGLWRDSANLSLSALSSTKKRGVRSFSIILMTAAFIVVLAVLSVAGLAFYFSTFRSEMDDSLLVFDGSFQVMRGDLYTTGLKYNHTAAFRQKQQFYERLIDSALASGGLRTTRCDVMSFGSGPLVNVNFRVFVDIKSTPPMTMINVEEHIRNSLLNEVTSSNSSFKNIKIDPESIEVKRSLDVEALKTSSFVKEIDMATETTTRVTPSFDERITKKSGVIEKTIHKFSSSTTRQTQSPKPTNSTPSVIQGSYEITKTEADLTYRKDYSTPTVATTDSVTTVTLKPFVNHATIKVKSPSKKGGVISTVEKINATRIHNVGKVDKVENPVRTTTFLPVTVTPVTSTESLMSTSTKEEIISEAQSSTSSSTTESVSQSSTEEANENVSPSVANNKNPPKLDVNLFTSSPVLDHEPWRPINPSTPPRVKPVEEAPIAPKIDVTQPKREEISWRPRRVHPLPIYYQSYTNPSFSATTMGIERLGAADVKPYPLPVNKLYDDDVNPTSLNQGEVIRNPTSGLKVTYDDYIHGDRFEHLGGGVIVKKPEIASQESNSSAEVEVSTVETIEGTTLPMDGVEEADNWEKFSMICSIQAIEKYATTDGVSTTEKINFNNIRQHILNMARNTTSNPQNSTTTENSFTASESARGNVTSDIITLGDISSESVTTSSYVEVETLDYTPPSWDPPALFPIQSKWEFVNGSSVLVTENIPMKRIYNDTLQAWIVENSQQEQEPTRLQELTSKKQDSGNIQNISAIFDTLASKLGITPNIASKIPPFHTSKKNRTRGPSSTTESLTKETTTVSLTTPRSTSPATKSTTTTTETTSSTDATDATSEIPLILVRSSSETTPNLSAETISGMAEVEEVDPAIFEEIMRRSSTTKLPPLVTLLPARSNLAVRTFRPPIKHVDSRNFKTPLARIVTASMSCIG</sequence>
<dbReference type="VEuPathDB" id="VectorBase:LLONM1_001998"/>
<keyword evidence="2" id="KW-0812">Transmembrane</keyword>
<reference evidence="3" key="1">
    <citation type="submission" date="2020-05" db="UniProtKB">
        <authorList>
            <consortium name="EnsemblMetazoa"/>
        </authorList>
    </citation>
    <scope>IDENTIFICATION</scope>
    <source>
        <strain evidence="3">Jacobina</strain>
    </source>
</reference>